<dbReference type="EMBL" id="BMMF01000010">
    <property type="protein sequence ID" value="GGK43025.1"/>
    <property type="molecule type" value="Genomic_DNA"/>
</dbReference>
<keyword evidence="3" id="KW-1185">Reference proteome</keyword>
<dbReference type="Pfam" id="PF09836">
    <property type="entry name" value="DUF2063"/>
    <property type="match status" value="1"/>
</dbReference>
<dbReference type="InterPro" id="IPR018640">
    <property type="entry name" value="DUF2063"/>
</dbReference>
<dbReference type="RefSeq" id="WP_210317652.1">
    <property type="nucleotide sequence ID" value="NZ_BMMF01000010.1"/>
</dbReference>
<dbReference type="Gene3D" id="1.10.150.690">
    <property type="entry name" value="DUF2063"/>
    <property type="match status" value="1"/>
</dbReference>
<organism evidence="2 3">
    <name type="scientific">Salinarimonas ramus</name>
    <dbReference type="NCBI Taxonomy" id="690164"/>
    <lineage>
        <taxon>Bacteria</taxon>
        <taxon>Pseudomonadati</taxon>
        <taxon>Pseudomonadota</taxon>
        <taxon>Alphaproteobacteria</taxon>
        <taxon>Hyphomicrobiales</taxon>
        <taxon>Salinarimonadaceae</taxon>
        <taxon>Salinarimonas</taxon>
    </lineage>
</organism>
<evidence type="ECO:0000313" key="3">
    <source>
        <dbReference type="Proteomes" id="UP000600449"/>
    </source>
</evidence>
<sequence>MPDLATIFARETHAAVLSGAPVPAGLTARDPTQVARRFAVYRNNVVVSLVEALATRFPVIRRLVGEDFFQATARAFIAANPPRSPVLTVYGDAFPGFLAGFPPAAALPYLADVARLEAARTHAYHAADAEPLASDTLLEVCARDPGTWGLVPHPALRVVASRHPILSIWRMNQPGATPGPLANPTGETALVARPALDVRVVLAEPGEGAFVIACAGGASFETAAEAALADAPAFDPSRALARILAHGLAAGIRLDPTDTGAQR</sequence>
<reference evidence="2 3" key="1">
    <citation type="journal article" date="2014" name="Int. J. Syst. Evol. Microbiol.">
        <title>Complete genome sequence of Corynebacterium casei LMG S-19264T (=DSM 44701T), isolated from a smear-ripened cheese.</title>
        <authorList>
            <consortium name="US DOE Joint Genome Institute (JGI-PGF)"/>
            <person name="Walter F."/>
            <person name="Albersmeier A."/>
            <person name="Kalinowski J."/>
            <person name="Ruckert C."/>
        </authorList>
    </citation>
    <scope>NUCLEOTIDE SEQUENCE [LARGE SCALE GENOMIC DNA]</scope>
    <source>
        <strain evidence="2 3">CGMCC 1.9161</strain>
    </source>
</reference>
<protein>
    <submittedName>
        <fullName evidence="2">DUF2063 domain-containing protein</fullName>
    </submittedName>
</protein>
<evidence type="ECO:0000259" key="1">
    <source>
        <dbReference type="Pfam" id="PF09836"/>
    </source>
</evidence>
<gene>
    <name evidence="2" type="ORF">GCM10011322_32670</name>
</gene>
<dbReference type="InterPro" id="IPR044922">
    <property type="entry name" value="DUF2063_N_sf"/>
</dbReference>
<dbReference type="AlphaFoldDB" id="A0A917QC64"/>
<proteinExistence type="predicted"/>
<comment type="caution">
    <text evidence="2">The sequence shown here is derived from an EMBL/GenBank/DDBJ whole genome shotgun (WGS) entry which is preliminary data.</text>
</comment>
<evidence type="ECO:0000313" key="2">
    <source>
        <dbReference type="EMBL" id="GGK43025.1"/>
    </source>
</evidence>
<accession>A0A917QC64</accession>
<name>A0A917QC64_9HYPH</name>
<feature type="domain" description="Putative DNA-binding" evidence="1">
    <location>
        <begin position="30"/>
        <end position="98"/>
    </location>
</feature>
<dbReference type="Proteomes" id="UP000600449">
    <property type="component" value="Unassembled WGS sequence"/>
</dbReference>